<gene>
    <name evidence="3" type="ORF">Chro_2222</name>
</gene>
<dbReference type="Proteomes" id="UP000010384">
    <property type="component" value="Chromosome"/>
</dbReference>
<evidence type="ECO:0000313" key="3">
    <source>
        <dbReference type="EMBL" id="AFY87720.1"/>
    </source>
</evidence>
<dbReference type="Gene3D" id="3.40.50.1240">
    <property type="entry name" value="Phosphoglycerate mutase-like"/>
    <property type="match status" value="1"/>
</dbReference>
<feature type="compositionally biased region" description="Polar residues" evidence="1">
    <location>
        <begin position="30"/>
        <end position="46"/>
    </location>
</feature>
<dbReference type="InterPro" id="IPR029033">
    <property type="entry name" value="His_PPase_superfam"/>
</dbReference>
<name>K9TYR4_CHRTP</name>
<dbReference type="CDD" id="cd07067">
    <property type="entry name" value="HP_PGM_like"/>
    <property type="match status" value="1"/>
</dbReference>
<dbReference type="STRING" id="251229.Chro_2222"/>
<evidence type="ECO:0000256" key="1">
    <source>
        <dbReference type="SAM" id="MobiDB-lite"/>
    </source>
</evidence>
<feature type="region of interest" description="Disordered" evidence="1">
    <location>
        <begin position="26"/>
        <end position="46"/>
    </location>
</feature>
<dbReference type="AlphaFoldDB" id="K9TYR4"/>
<dbReference type="InterPro" id="IPR013078">
    <property type="entry name" value="His_Pase_superF_clade-1"/>
</dbReference>
<proteinExistence type="predicted"/>
<feature type="chain" id="PRO_5003936070" evidence="2">
    <location>
        <begin position="18"/>
        <end position="219"/>
    </location>
</feature>
<feature type="signal peptide" evidence="2">
    <location>
        <begin position="1"/>
        <end position="17"/>
    </location>
</feature>
<keyword evidence="2" id="KW-0732">Signal</keyword>
<dbReference type="HOGENOM" id="CLU_076038_1_0_3"/>
<dbReference type="EMBL" id="CP003597">
    <property type="protein sequence ID" value="AFY87720.1"/>
    <property type="molecule type" value="Genomic_DNA"/>
</dbReference>
<organism evidence="3 4">
    <name type="scientific">Chroococcidiopsis thermalis (strain PCC 7203)</name>
    <dbReference type="NCBI Taxonomy" id="251229"/>
    <lineage>
        <taxon>Bacteria</taxon>
        <taxon>Bacillati</taxon>
        <taxon>Cyanobacteriota</taxon>
        <taxon>Cyanophyceae</taxon>
        <taxon>Chroococcidiopsidales</taxon>
        <taxon>Chroococcidiopsidaceae</taxon>
        <taxon>Chroococcidiopsis</taxon>
    </lineage>
</organism>
<dbReference type="PATRIC" id="fig|251229.3.peg.2620"/>
<evidence type="ECO:0000256" key="2">
    <source>
        <dbReference type="SAM" id="SignalP"/>
    </source>
</evidence>
<sequence length="219" mass="23597">MAIALLPLAASCFPLSSSNSSIPFTLASPDRSTSSSENSATLNTAQATEQDIWTQMRQGTGYAVLLRHAQTVPGTGDPPGFRLDDCSTQRNLSAAGRDQAVRIGRVFRDRNIPITQVLSSQYCRCLETAKLLDLGAVQPSPMLNSIFEDRTTATQQTQQVRQQILNHRNTPGVIIMVSHFANISELSSIGLQSGGAVVMRANQQGELKVVGQIQRDGNG</sequence>
<protein>
    <submittedName>
        <fullName evidence="3">Phosphoglycerate mutase</fullName>
    </submittedName>
</protein>
<dbReference type="InParanoid" id="K9TYR4"/>
<dbReference type="KEGG" id="cthe:Chro_2222"/>
<dbReference type="Pfam" id="PF00300">
    <property type="entry name" value="His_Phos_1"/>
    <property type="match status" value="1"/>
</dbReference>
<reference evidence="3 4" key="1">
    <citation type="submission" date="2012-06" db="EMBL/GenBank/DDBJ databases">
        <title>Finished chromosome of genome of Chroococcidiopsis thermalis PCC 7203.</title>
        <authorList>
            <consortium name="US DOE Joint Genome Institute"/>
            <person name="Gugger M."/>
            <person name="Coursin T."/>
            <person name="Rippka R."/>
            <person name="Tandeau De Marsac N."/>
            <person name="Huntemann M."/>
            <person name="Wei C.-L."/>
            <person name="Han J."/>
            <person name="Detter J.C."/>
            <person name="Han C."/>
            <person name="Tapia R."/>
            <person name="Davenport K."/>
            <person name="Daligault H."/>
            <person name="Erkkila T."/>
            <person name="Gu W."/>
            <person name="Munk A.C.C."/>
            <person name="Teshima H."/>
            <person name="Xu Y."/>
            <person name="Chain P."/>
            <person name="Chen A."/>
            <person name="Krypides N."/>
            <person name="Mavromatis K."/>
            <person name="Markowitz V."/>
            <person name="Szeto E."/>
            <person name="Ivanova N."/>
            <person name="Mikhailova N."/>
            <person name="Ovchinnikova G."/>
            <person name="Pagani I."/>
            <person name="Pati A."/>
            <person name="Goodwin L."/>
            <person name="Peters L."/>
            <person name="Pitluck S."/>
            <person name="Woyke T."/>
            <person name="Kerfeld C."/>
        </authorList>
    </citation>
    <scope>NUCLEOTIDE SEQUENCE [LARGE SCALE GENOMIC DNA]</scope>
    <source>
        <strain evidence="3 4">PCC 7203</strain>
    </source>
</reference>
<accession>K9TYR4</accession>
<dbReference type="SUPFAM" id="SSF53254">
    <property type="entry name" value="Phosphoglycerate mutase-like"/>
    <property type="match status" value="1"/>
</dbReference>
<dbReference type="RefSeq" id="WP_015154268.1">
    <property type="nucleotide sequence ID" value="NC_019695.1"/>
</dbReference>
<keyword evidence="4" id="KW-1185">Reference proteome</keyword>
<dbReference type="eggNOG" id="COG2062">
    <property type="taxonomic scope" value="Bacteria"/>
</dbReference>
<evidence type="ECO:0000313" key="4">
    <source>
        <dbReference type="Proteomes" id="UP000010384"/>
    </source>
</evidence>